<feature type="region of interest" description="Disordered" evidence="8">
    <location>
        <begin position="171"/>
        <end position="219"/>
    </location>
</feature>
<comment type="subcellular location">
    <subcellularLocation>
        <location evidence="1">Nucleus</location>
    </subcellularLocation>
</comment>
<evidence type="ECO:0000256" key="4">
    <source>
        <dbReference type="ARBA" id="ARBA00022771"/>
    </source>
</evidence>
<evidence type="ECO:0000256" key="5">
    <source>
        <dbReference type="ARBA" id="ARBA00022833"/>
    </source>
</evidence>
<organism evidence="11 12">
    <name type="scientific">Ranitomeya imitator</name>
    <name type="common">mimic poison frog</name>
    <dbReference type="NCBI Taxonomy" id="111125"/>
    <lineage>
        <taxon>Eukaryota</taxon>
        <taxon>Metazoa</taxon>
        <taxon>Chordata</taxon>
        <taxon>Craniata</taxon>
        <taxon>Vertebrata</taxon>
        <taxon>Euteleostomi</taxon>
        <taxon>Amphibia</taxon>
        <taxon>Batrachia</taxon>
        <taxon>Anura</taxon>
        <taxon>Neobatrachia</taxon>
        <taxon>Hyloidea</taxon>
        <taxon>Dendrobatidae</taxon>
        <taxon>Dendrobatinae</taxon>
        <taxon>Ranitomeya</taxon>
    </lineage>
</organism>
<evidence type="ECO:0000313" key="11">
    <source>
        <dbReference type="EMBL" id="CAJ0939559.1"/>
    </source>
</evidence>
<comment type="caution">
    <text evidence="11">The sequence shown here is derived from an EMBL/GenBank/DDBJ whole genome shotgun (WGS) entry which is preliminary data.</text>
</comment>
<evidence type="ECO:0000256" key="8">
    <source>
        <dbReference type="SAM" id="MobiDB-lite"/>
    </source>
</evidence>
<protein>
    <submittedName>
        <fullName evidence="11">Uncharacterized protein</fullName>
    </submittedName>
</protein>
<keyword evidence="6" id="KW-0539">Nucleus</keyword>
<evidence type="ECO:0000256" key="2">
    <source>
        <dbReference type="ARBA" id="ARBA00022723"/>
    </source>
</evidence>
<evidence type="ECO:0000256" key="7">
    <source>
        <dbReference type="PROSITE-ProRule" id="PRU00042"/>
    </source>
</evidence>
<dbReference type="InterPro" id="IPR036236">
    <property type="entry name" value="Znf_C2H2_sf"/>
</dbReference>
<proteinExistence type="predicted"/>
<keyword evidence="5" id="KW-0862">Zinc</keyword>
<feature type="domain" description="BTB" evidence="9">
    <location>
        <begin position="8"/>
        <end position="59"/>
    </location>
</feature>
<dbReference type="PANTHER" id="PTHR24390:SF260">
    <property type="entry name" value="ZINC FINGER PROTEIN 383-RELATED"/>
    <property type="match status" value="1"/>
</dbReference>
<feature type="compositionally biased region" description="Basic residues" evidence="8">
    <location>
        <begin position="109"/>
        <end position="118"/>
    </location>
</feature>
<dbReference type="Proteomes" id="UP001176940">
    <property type="component" value="Unassembled WGS sequence"/>
</dbReference>
<feature type="domain" description="C2H2-type" evidence="10">
    <location>
        <begin position="394"/>
        <end position="421"/>
    </location>
</feature>
<reference evidence="11" key="1">
    <citation type="submission" date="2023-07" db="EMBL/GenBank/DDBJ databases">
        <authorList>
            <person name="Stuckert A."/>
        </authorList>
    </citation>
    <scope>NUCLEOTIDE SEQUENCE</scope>
</reference>
<dbReference type="Gene3D" id="3.30.710.10">
    <property type="entry name" value="Potassium Channel Kv1.1, Chain A"/>
    <property type="match status" value="1"/>
</dbReference>
<evidence type="ECO:0000259" key="9">
    <source>
        <dbReference type="PROSITE" id="PS50097"/>
    </source>
</evidence>
<keyword evidence="2" id="KW-0479">Metal-binding</keyword>
<feature type="domain" description="C2H2-type" evidence="10">
    <location>
        <begin position="226"/>
        <end position="253"/>
    </location>
</feature>
<feature type="domain" description="C2H2-type" evidence="10">
    <location>
        <begin position="366"/>
        <end position="393"/>
    </location>
</feature>
<evidence type="ECO:0000313" key="12">
    <source>
        <dbReference type="Proteomes" id="UP001176940"/>
    </source>
</evidence>
<evidence type="ECO:0000256" key="1">
    <source>
        <dbReference type="ARBA" id="ARBA00004123"/>
    </source>
</evidence>
<dbReference type="SUPFAM" id="SSF54695">
    <property type="entry name" value="POZ domain"/>
    <property type="match status" value="1"/>
</dbReference>
<feature type="domain" description="C2H2-type" evidence="10">
    <location>
        <begin position="338"/>
        <end position="365"/>
    </location>
</feature>
<dbReference type="SUPFAM" id="SSF57667">
    <property type="entry name" value="beta-beta-alpha zinc fingers"/>
    <property type="match status" value="4"/>
</dbReference>
<dbReference type="InterPro" id="IPR013087">
    <property type="entry name" value="Znf_C2H2_type"/>
</dbReference>
<evidence type="ECO:0000256" key="6">
    <source>
        <dbReference type="ARBA" id="ARBA00023242"/>
    </source>
</evidence>
<dbReference type="PROSITE" id="PS50097">
    <property type="entry name" value="BTB"/>
    <property type="match status" value="1"/>
</dbReference>
<dbReference type="PROSITE" id="PS00028">
    <property type="entry name" value="ZINC_FINGER_C2H2_1"/>
    <property type="match status" value="7"/>
</dbReference>
<feature type="domain" description="C2H2-type" evidence="10">
    <location>
        <begin position="310"/>
        <end position="337"/>
    </location>
</feature>
<feature type="compositionally biased region" description="Basic and acidic residues" evidence="8">
    <location>
        <begin position="196"/>
        <end position="212"/>
    </location>
</feature>
<keyword evidence="4 7" id="KW-0863">Zinc-finger</keyword>
<dbReference type="Gene3D" id="3.30.160.60">
    <property type="entry name" value="Classic Zinc Finger"/>
    <property type="match status" value="7"/>
</dbReference>
<dbReference type="PANTHER" id="PTHR24390">
    <property type="entry name" value="ZINC FINGER PROTEIN"/>
    <property type="match status" value="1"/>
</dbReference>
<dbReference type="Pfam" id="PF00651">
    <property type="entry name" value="BTB"/>
    <property type="match status" value="1"/>
</dbReference>
<dbReference type="PROSITE" id="PS50157">
    <property type="entry name" value="ZINC_FINGER_C2H2_2"/>
    <property type="match status" value="7"/>
</dbReference>
<feature type="compositionally biased region" description="Basic and acidic residues" evidence="8">
    <location>
        <begin position="96"/>
        <end position="108"/>
    </location>
</feature>
<feature type="domain" description="C2H2-type" evidence="10">
    <location>
        <begin position="254"/>
        <end position="281"/>
    </location>
</feature>
<keyword evidence="12" id="KW-1185">Reference proteome</keyword>
<dbReference type="InterPro" id="IPR011333">
    <property type="entry name" value="SKP1/BTB/POZ_sf"/>
</dbReference>
<feature type="region of interest" description="Disordered" evidence="8">
    <location>
        <begin position="95"/>
        <end position="150"/>
    </location>
</feature>
<accession>A0ABN9LFL4</accession>
<dbReference type="InterPro" id="IPR000210">
    <property type="entry name" value="BTB/POZ_dom"/>
</dbReference>
<feature type="domain" description="C2H2-type" evidence="10">
    <location>
        <begin position="282"/>
        <end position="309"/>
    </location>
</feature>
<keyword evidence="3" id="KW-0677">Repeat</keyword>
<evidence type="ECO:0000259" key="10">
    <source>
        <dbReference type="PROSITE" id="PS50157"/>
    </source>
</evidence>
<sequence length="571" mass="64908">MCSFEHIKLLLAASSEYFSMMFADEGNIGQSVYVIEGIVSEVFESLLQFMYTGNVRISEKSLKQIVSTAHVLKIDNLVKAYIDYQQELLKPPVEVSDNKTVDEADEHASKRKRGRPKKHSDQSSTQTDTEQTEREPENAYTPEPVEETCYSNGNLLDEHEVADFAAEVTCDLNPKPPEEQIILNKQSKRRSRRNTKPKDYKSGEDNEDREPAKPTARRKKVSASEYSCKDCGKVFKYKHFLVMHRRIHTGECPFTCAECGKGFSQKHSLRVHERIHTGERPYSCTICSKSLSTKNSLMEHMRIHAEKKSFTCDKCGKVFSQKKQLKSHYRIHIGEKPYTCEVCGKSFTARSSLLTHMRIHRGEKPYTCNICEKAFSDSSAKRRHMTLHTGEKPYACSDCNLQFSRQDNLKAHIKSHSRVRKPRAPLPVTRLSLEAKRIIQMQKEYQLAKRNGQELQYLVTEHVRNLNFMSGQGIVTAEAAPANVDQAANLTVITHQPPVLHGLQVAPNQQHVPPSHNINLVKSRIHTMLQEQMHVVTLPKEVFEQLQGRTHEIHLAQKTSASNSGGISPSS</sequence>
<name>A0ABN9LFL4_9NEOB</name>
<gene>
    <name evidence="11" type="ORF">RIMI_LOCUS8067048</name>
</gene>
<dbReference type="SMART" id="SM00225">
    <property type="entry name" value="BTB"/>
    <property type="match status" value="1"/>
</dbReference>
<evidence type="ECO:0000256" key="3">
    <source>
        <dbReference type="ARBA" id="ARBA00022737"/>
    </source>
</evidence>
<dbReference type="SMART" id="SM00355">
    <property type="entry name" value="ZnF_C2H2"/>
    <property type="match status" value="7"/>
</dbReference>
<dbReference type="EMBL" id="CAUEEQ010015717">
    <property type="protein sequence ID" value="CAJ0939559.1"/>
    <property type="molecule type" value="Genomic_DNA"/>
</dbReference>
<dbReference type="Pfam" id="PF00096">
    <property type="entry name" value="zf-C2H2"/>
    <property type="match status" value="7"/>
</dbReference>
<feature type="compositionally biased region" description="Basic residues" evidence="8">
    <location>
        <begin position="186"/>
        <end position="195"/>
    </location>
</feature>